<evidence type="ECO:0000313" key="3">
    <source>
        <dbReference type="Proteomes" id="UP001500547"/>
    </source>
</evidence>
<protein>
    <submittedName>
        <fullName evidence="2">NUDIX hydrolase</fullName>
    </submittedName>
</protein>
<name>A0ABP9QH93_9RHOO</name>
<proteinExistence type="predicted"/>
<evidence type="ECO:0000259" key="1">
    <source>
        <dbReference type="PROSITE" id="PS51462"/>
    </source>
</evidence>
<dbReference type="Pfam" id="PF00293">
    <property type="entry name" value="NUDIX"/>
    <property type="match status" value="1"/>
</dbReference>
<dbReference type="EMBL" id="BAABLD010000005">
    <property type="protein sequence ID" value="GAA5161862.1"/>
    <property type="molecule type" value="Genomic_DNA"/>
</dbReference>
<dbReference type="PANTHER" id="PTHR43222">
    <property type="entry name" value="NUDIX HYDROLASE 23"/>
    <property type="match status" value="1"/>
</dbReference>
<organism evidence="2 3">
    <name type="scientific">Viridibacterium curvum</name>
    <dbReference type="NCBI Taxonomy" id="1101404"/>
    <lineage>
        <taxon>Bacteria</taxon>
        <taxon>Pseudomonadati</taxon>
        <taxon>Pseudomonadota</taxon>
        <taxon>Betaproteobacteria</taxon>
        <taxon>Rhodocyclales</taxon>
        <taxon>Rhodocyclaceae</taxon>
        <taxon>Viridibacterium</taxon>
    </lineage>
</organism>
<dbReference type="GO" id="GO:0016787">
    <property type="term" value="F:hydrolase activity"/>
    <property type="evidence" value="ECO:0007669"/>
    <property type="project" value="UniProtKB-KW"/>
</dbReference>
<dbReference type="PANTHER" id="PTHR43222:SF2">
    <property type="entry name" value="NUDIX HYDROLASE 23, CHLOROPLASTIC"/>
    <property type="match status" value="1"/>
</dbReference>
<sequence length="142" mass="15787">MVVGTIAEYQGKVLLCRRGIEPRRGLWTLPAGFMELNETTAEGARRETREEACADVHIDALYSLVNVTHINQVHIFFRGTLKVPEFAAGEESLDVQLFDEADIPWAEIAFRSVAASLRQYFADRSAGPFGCHCINLPPPDPV</sequence>
<comment type="caution">
    <text evidence="2">The sequence shown here is derived from an EMBL/GenBank/DDBJ whole genome shotgun (WGS) entry which is preliminary data.</text>
</comment>
<dbReference type="CDD" id="cd04511">
    <property type="entry name" value="NUDIX_Hydrolase"/>
    <property type="match status" value="1"/>
</dbReference>
<accession>A0ABP9QH93</accession>
<keyword evidence="2" id="KW-0378">Hydrolase</keyword>
<dbReference type="InterPro" id="IPR015797">
    <property type="entry name" value="NUDIX_hydrolase-like_dom_sf"/>
</dbReference>
<gene>
    <name evidence="2" type="ORF">GCM10025770_11760</name>
</gene>
<keyword evidence="3" id="KW-1185">Reference proteome</keyword>
<feature type="domain" description="Nudix hydrolase" evidence="1">
    <location>
        <begin position="1"/>
        <end position="121"/>
    </location>
</feature>
<evidence type="ECO:0000313" key="2">
    <source>
        <dbReference type="EMBL" id="GAA5161862.1"/>
    </source>
</evidence>
<dbReference type="InterPro" id="IPR000086">
    <property type="entry name" value="NUDIX_hydrolase_dom"/>
</dbReference>
<dbReference type="Gene3D" id="3.90.79.10">
    <property type="entry name" value="Nucleoside Triphosphate Pyrophosphohydrolase"/>
    <property type="match status" value="1"/>
</dbReference>
<dbReference type="Proteomes" id="UP001500547">
    <property type="component" value="Unassembled WGS sequence"/>
</dbReference>
<reference evidence="3" key="1">
    <citation type="journal article" date="2019" name="Int. J. Syst. Evol. Microbiol.">
        <title>The Global Catalogue of Microorganisms (GCM) 10K type strain sequencing project: providing services to taxonomists for standard genome sequencing and annotation.</title>
        <authorList>
            <consortium name="The Broad Institute Genomics Platform"/>
            <consortium name="The Broad Institute Genome Sequencing Center for Infectious Disease"/>
            <person name="Wu L."/>
            <person name="Ma J."/>
        </authorList>
    </citation>
    <scope>NUCLEOTIDE SEQUENCE [LARGE SCALE GENOMIC DNA]</scope>
    <source>
        <strain evidence="3">JCM 18715</strain>
    </source>
</reference>
<dbReference type="SUPFAM" id="SSF55811">
    <property type="entry name" value="Nudix"/>
    <property type="match status" value="1"/>
</dbReference>
<dbReference type="PROSITE" id="PS51462">
    <property type="entry name" value="NUDIX"/>
    <property type="match status" value="1"/>
</dbReference>